<accession>A0A4S8K2E4</accession>
<proteinExistence type="predicted"/>
<evidence type="ECO:0000256" key="1">
    <source>
        <dbReference type="SAM" id="MobiDB-lite"/>
    </source>
</evidence>
<keyword evidence="3" id="KW-1185">Reference proteome</keyword>
<reference evidence="2 3" key="1">
    <citation type="journal article" date="2019" name="Nat. Plants">
        <title>Genome sequencing of Musa balbisiana reveals subgenome evolution and function divergence in polyploid bananas.</title>
        <authorList>
            <person name="Yao X."/>
        </authorList>
    </citation>
    <scope>NUCLEOTIDE SEQUENCE [LARGE SCALE GENOMIC DNA]</scope>
    <source>
        <strain evidence="3">cv. DH-PKW</strain>
        <tissue evidence="2">Leaves</tissue>
    </source>
</reference>
<feature type="compositionally biased region" description="Polar residues" evidence="1">
    <location>
        <begin position="47"/>
        <end position="56"/>
    </location>
</feature>
<feature type="compositionally biased region" description="Basic and acidic residues" evidence="1">
    <location>
        <begin position="62"/>
        <end position="79"/>
    </location>
</feature>
<feature type="region of interest" description="Disordered" evidence="1">
    <location>
        <begin position="29"/>
        <end position="79"/>
    </location>
</feature>
<comment type="caution">
    <text evidence="2">The sequence shown here is derived from an EMBL/GenBank/DDBJ whole genome shotgun (WGS) entry which is preliminary data.</text>
</comment>
<dbReference type="Proteomes" id="UP000317650">
    <property type="component" value="Chromosome 8"/>
</dbReference>
<dbReference type="AlphaFoldDB" id="A0A4S8K2E4"/>
<name>A0A4S8K2E4_MUSBA</name>
<protein>
    <submittedName>
        <fullName evidence="2">Uncharacterized protein</fullName>
    </submittedName>
</protein>
<gene>
    <name evidence="2" type="ORF">C4D60_Mb08t08930</name>
</gene>
<sequence length="79" mass="8937">MAESCHLPTTGVLWDRCLPYYRTLCRRSEDEDNDTDGCNVSGLPSIEKTSTHSPSSLLRLPSGERERERWVDVHCGGEK</sequence>
<evidence type="ECO:0000313" key="3">
    <source>
        <dbReference type="Proteomes" id="UP000317650"/>
    </source>
</evidence>
<dbReference type="EMBL" id="PYDT01000002">
    <property type="protein sequence ID" value="THU68920.1"/>
    <property type="molecule type" value="Genomic_DNA"/>
</dbReference>
<organism evidence="2 3">
    <name type="scientific">Musa balbisiana</name>
    <name type="common">Banana</name>
    <dbReference type="NCBI Taxonomy" id="52838"/>
    <lineage>
        <taxon>Eukaryota</taxon>
        <taxon>Viridiplantae</taxon>
        <taxon>Streptophyta</taxon>
        <taxon>Embryophyta</taxon>
        <taxon>Tracheophyta</taxon>
        <taxon>Spermatophyta</taxon>
        <taxon>Magnoliopsida</taxon>
        <taxon>Liliopsida</taxon>
        <taxon>Zingiberales</taxon>
        <taxon>Musaceae</taxon>
        <taxon>Musa</taxon>
    </lineage>
</organism>
<evidence type="ECO:0000313" key="2">
    <source>
        <dbReference type="EMBL" id="THU68920.1"/>
    </source>
</evidence>